<evidence type="ECO:0000313" key="3">
    <source>
        <dbReference type="EMBL" id="KAL1850223.1"/>
    </source>
</evidence>
<feature type="region of interest" description="Disordered" evidence="1">
    <location>
        <begin position="120"/>
        <end position="141"/>
    </location>
</feature>
<name>A0ABR3W0T7_9PEZI</name>
<dbReference type="Proteomes" id="UP001586593">
    <property type="component" value="Unassembled WGS sequence"/>
</dbReference>
<evidence type="ECO:0000313" key="4">
    <source>
        <dbReference type="Proteomes" id="UP001586593"/>
    </source>
</evidence>
<evidence type="ECO:0000259" key="2">
    <source>
        <dbReference type="Pfam" id="PF14856"/>
    </source>
</evidence>
<protein>
    <recommendedName>
        <fullName evidence="2">Ecp2 effector protein-like domain-containing protein</fullName>
    </recommendedName>
</protein>
<reference evidence="3 4" key="1">
    <citation type="journal article" date="2024" name="Commun. Biol.">
        <title>Comparative genomic analysis of thermophilic fungi reveals convergent evolutionary adaptations and gene losses.</title>
        <authorList>
            <person name="Steindorff A.S."/>
            <person name="Aguilar-Pontes M.V."/>
            <person name="Robinson A.J."/>
            <person name="Andreopoulos B."/>
            <person name="LaButti K."/>
            <person name="Kuo A."/>
            <person name="Mondo S."/>
            <person name="Riley R."/>
            <person name="Otillar R."/>
            <person name="Haridas S."/>
            <person name="Lipzen A."/>
            <person name="Grimwood J."/>
            <person name="Schmutz J."/>
            <person name="Clum A."/>
            <person name="Reid I.D."/>
            <person name="Moisan M.C."/>
            <person name="Butler G."/>
            <person name="Nguyen T.T.M."/>
            <person name="Dewar K."/>
            <person name="Conant G."/>
            <person name="Drula E."/>
            <person name="Henrissat B."/>
            <person name="Hansel C."/>
            <person name="Singer S."/>
            <person name="Hutchinson M.I."/>
            <person name="de Vries R.P."/>
            <person name="Natvig D.O."/>
            <person name="Powell A.J."/>
            <person name="Tsang A."/>
            <person name="Grigoriev I.V."/>
        </authorList>
    </citation>
    <scope>NUCLEOTIDE SEQUENCE [LARGE SCALE GENOMIC DNA]</scope>
    <source>
        <strain evidence="3 4">ATCC 24622</strain>
    </source>
</reference>
<evidence type="ECO:0000256" key="1">
    <source>
        <dbReference type="SAM" id="MobiDB-lite"/>
    </source>
</evidence>
<accession>A0ABR3W0T7</accession>
<organism evidence="3 4">
    <name type="scientific">Phialemonium thermophilum</name>
    <dbReference type="NCBI Taxonomy" id="223376"/>
    <lineage>
        <taxon>Eukaryota</taxon>
        <taxon>Fungi</taxon>
        <taxon>Dikarya</taxon>
        <taxon>Ascomycota</taxon>
        <taxon>Pezizomycotina</taxon>
        <taxon>Sordariomycetes</taxon>
        <taxon>Sordariomycetidae</taxon>
        <taxon>Cephalothecales</taxon>
        <taxon>Cephalothecaceae</taxon>
        <taxon>Phialemonium</taxon>
    </lineage>
</organism>
<dbReference type="EMBL" id="JAZHXJ010000837">
    <property type="protein sequence ID" value="KAL1850223.1"/>
    <property type="molecule type" value="Genomic_DNA"/>
</dbReference>
<feature type="domain" description="Ecp2 effector protein-like" evidence="2">
    <location>
        <begin position="145"/>
        <end position="239"/>
    </location>
</feature>
<comment type="caution">
    <text evidence="3">The sequence shown here is derived from an EMBL/GenBank/DDBJ whole genome shotgun (WGS) entry which is preliminary data.</text>
</comment>
<sequence>MPKPQDCRSTWRTKLAGPALASLIATSATVATGPQRPRDPAFTCVSSRAATGLECFDSMRDTDSANTTVWAASRLYNNRDVHKPHEIVGWFPTPGYGQGHCRHRRSLPLLTRDDMQAVDERSGVHNNTGSDDADDRYGGGGFYTPPPYQDCDGIRQLLERRQGMWWILVSRTTQRSPWWEVLAVSGRCAFVIGRERSQRRAPPHWGFLVGNQDVHDILRELVAQHVDGRRTATGGSMQCTTLASDKRWRVDWLLGTVVDGPKTV</sequence>
<dbReference type="Pfam" id="PF14856">
    <property type="entry name" value="Hce2"/>
    <property type="match status" value="1"/>
</dbReference>
<proteinExistence type="predicted"/>
<keyword evidence="4" id="KW-1185">Reference proteome</keyword>
<gene>
    <name evidence="3" type="ORF">VTK73DRAFT_9698</name>
</gene>
<dbReference type="InterPro" id="IPR029226">
    <property type="entry name" value="Ecp2-like"/>
</dbReference>